<dbReference type="RefSeq" id="YP_009011099.1">
    <property type="nucleotide sequence ID" value="NC_023681.1"/>
</dbReference>
<sequence length="178" mass="20691">MSTIRNKRLLRTMEQLNFRQVPVEDLKKVSRAITILQQSNAKLSKVLKQMHVFYERKYKLKLVELEGALSHKKRQIEQLEEDIPTTFLFLVRQDNVVHLIEDFEKVNEILSQSGGGKVLLCRLTKSLAVERALCIALAKSNCGDSVKLRDNNCLEFKHAHDIDAYDKEVRVMFNHNKQ</sequence>
<accession>I3XM52</accession>
<name>I3XM52_NPVMB</name>
<proteinExistence type="predicted"/>
<dbReference type="InterPro" id="IPR016829">
    <property type="entry name" value="SfNPV_sf27"/>
</dbReference>
<reference evidence="1 2" key="1">
    <citation type="journal article" date="2013" name="Virus Genes">
        <title>Complete genomic sequences and comparative analysis of Mamestra brassicae nucleopolyhedrovirus isolated in Korea.</title>
        <authorList>
            <person name="Choi J.B."/>
            <person name="Heo W.I."/>
            <person name="Shin T.Y."/>
            <person name="Bae S.M."/>
            <person name="Kim W.J."/>
            <person name="Kim J.I."/>
            <person name="Kwon M."/>
            <person name="Choi J.Y."/>
            <person name="Je Y.H."/>
            <person name="Jin B.R."/>
            <person name="Woo S.D."/>
        </authorList>
    </citation>
    <scope>NUCLEOTIDE SEQUENCE [LARGE SCALE GENOMIC DNA]</scope>
    <source>
        <strain evidence="1 2">K1</strain>
    </source>
</reference>
<keyword evidence="2" id="KW-1185">Reference proteome</keyword>
<organism evidence="1 2">
    <name type="scientific">Mamestra brassicae nuclear polyhedrosis virus</name>
    <name type="common">MbNPV</name>
    <dbReference type="NCBI Taxonomy" id="78219"/>
    <lineage>
        <taxon>Viruses</taxon>
        <taxon>Viruses incertae sedis</taxon>
        <taxon>Naldaviricetes</taxon>
        <taxon>Lefavirales</taxon>
        <taxon>Baculoviridae</taxon>
        <taxon>Alphabaculovirus</taxon>
        <taxon>Alphabaculovirus mabrassicae</taxon>
    </lineage>
</organism>
<dbReference type="GeneID" id="18558908"/>
<protein>
    <submittedName>
        <fullName evidence="1">Uncharacterized protein</fullName>
    </submittedName>
</protein>
<organismHost>
    <name type="scientific">Lepidoptera</name>
    <name type="common">moths &amp; butterflies</name>
    <dbReference type="NCBI Taxonomy" id="7088"/>
</organismHost>
<dbReference type="Proteomes" id="UP000202136">
    <property type="component" value="Segment"/>
</dbReference>
<evidence type="ECO:0000313" key="1">
    <source>
        <dbReference type="EMBL" id="AFL64885.1"/>
    </source>
</evidence>
<evidence type="ECO:0000313" key="2">
    <source>
        <dbReference type="Proteomes" id="UP000202136"/>
    </source>
</evidence>
<dbReference type="KEGG" id="vg:18558908"/>
<dbReference type="EMBL" id="JQ798165">
    <property type="protein sequence ID" value="AFL64885.1"/>
    <property type="molecule type" value="Genomic_DNA"/>
</dbReference>
<dbReference type="PIRSF" id="PIRSF025479">
    <property type="entry name" value="UCP025479"/>
    <property type="match status" value="1"/>
</dbReference>